<sequence>MAYTITKPLSQIQFNWSQHHNDSLTEIKSLYGQRAVAEKLPWFTEFTLERVKAAAQAYYTVLYGQYGKGVVSGFKDSLYMCGRSFSLNPTECSIQFDSFIRFLRDLCLDVKLIFNSRFESSLSANAKLVARERRQPERMQAELNATLDLWDAYVLDHPNHAMRIYYDDLYDAQRNVTIAQALLSFLGEDPKTPVSFARMPAERGRSVG</sequence>
<name>A0A836BRV0_9CHLO</name>
<gene>
    <name evidence="1" type="ORF">HYH03_014605</name>
</gene>
<organism evidence="1 2">
    <name type="scientific">Edaphochlamys debaryana</name>
    <dbReference type="NCBI Taxonomy" id="47281"/>
    <lineage>
        <taxon>Eukaryota</taxon>
        <taxon>Viridiplantae</taxon>
        <taxon>Chlorophyta</taxon>
        <taxon>core chlorophytes</taxon>
        <taxon>Chlorophyceae</taxon>
        <taxon>CS clade</taxon>
        <taxon>Chlamydomonadales</taxon>
        <taxon>Chlamydomonadales incertae sedis</taxon>
        <taxon>Edaphochlamys</taxon>
    </lineage>
</organism>
<dbReference type="AlphaFoldDB" id="A0A836BRV0"/>
<dbReference type="Proteomes" id="UP000612055">
    <property type="component" value="Unassembled WGS sequence"/>
</dbReference>
<dbReference type="EMBL" id="JAEHOE010000107">
    <property type="protein sequence ID" value="KAG2486806.1"/>
    <property type="molecule type" value="Genomic_DNA"/>
</dbReference>
<dbReference type="OrthoDB" id="526313at2759"/>
<keyword evidence="2" id="KW-1185">Reference proteome</keyword>
<protein>
    <submittedName>
        <fullName evidence="1">Uncharacterized protein</fullName>
    </submittedName>
</protein>
<proteinExistence type="predicted"/>
<comment type="caution">
    <text evidence="1">The sequence shown here is derived from an EMBL/GenBank/DDBJ whole genome shotgun (WGS) entry which is preliminary data.</text>
</comment>
<evidence type="ECO:0000313" key="2">
    <source>
        <dbReference type="Proteomes" id="UP000612055"/>
    </source>
</evidence>
<evidence type="ECO:0000313" key="1">
    <source>
        <dbReference type="EMBL" id="KAG2486806.1"/>
    </source>
</evidence>
<reference evidence="1" key="1">
    <citation type="journal article" date="2020" name="bioRxiv">
        <title>Comparative genomics of Chlamydomonas.</title>
        <authorList>
            <person name="Craig R.J."/>
            <person name="Hasan A.R."/>
            <person name="Ness R.W."/>
            <person name="Keightley P.D."/>
        </authorList>
    </citation>
    <scope>NUCLEOTIDE SEQUENCE</scope>
    <source>
        <strain evidence="1">CCAP 11/70</strain>
    </source>
</reference>
<accession>A0A836BRV0</accession>